<dbReference type="GO" id="GO:0008483">
    <property type="term" value="F:transaminase activity"/>
    <property type="evidence" value="ECO:0007669"/>
    <property type="project" value="UniProtKB-KW"/>
</dbReference>
<evidence type="ECO:0000256" key="1">
    <source>
        <dbReference type="SAM" id="MobiDB-lite"/>
    </source>
</evidence>
<reference evidence="3" key="1">
    <citation type="journal article" date="2019" name="Curr. Biol.">
        <title>Genome Sequence of Striga asiatica Provides Insight into the Evolution of Plant Parasitism.</title>
        <authorList>
            <person name="Yoshida S."/>
            <person name="Kim S."/>
            <person name="Wafula E.K."/>
            <person name="Tanskanen J."/>
            <person name="Kim Y.M."/>
            <person name="Honaas L."/>
            <person name="Yang Z."/>
            <person name="Spallek T."/>
            <person name="Conn C.E."/>
            <person name="Ichihashi Y."/>
            <person name="Cheong K."/>
            <person name="Cui S."/>
            <person name="Der J.P."/>
            <person name="Gundlach H."/>
            <person name="Jiao Y."/>
            <person name="Hori C."/>
            <person name="Ishida J.K."/>
            <person name="Kasahara H."/>
            <person name="Kiba T."/>
            <person name="Kim M.S."/>
            <person name="Koo N."/>
            <person name="Laohavisit A."/>
            <person name="Lee Y.H."/>
            <person name="Lumba S."/>
            <person name="McCourt P."/>
            <person name="Mortimer J.C."/>
            <person name="Mutuku J.M."/>
            <person name="Nomura T."/>
            <person name="Sasaki-Sekimoto Y."/>
            <person name="Seto Y."/>
            <person name="Wang Y."/>
            <person name="Wakatake T."/>
            <person name="Sakakibara H."/>
            <person name="Demura T."/>
            <person name="Yamaguchi S."/>
            <person name="Yoneyama K."/>
            <person name="Manabe R.I."/>
            <person name="Nelson D.C."/>
            <person name="Schulman A.H."/>
            <person name="Timko M.P."/>
            <person name="dePamphilis C.W."/>
            <person name="Choi D."/>
            <person name="Shirasu K."/>
        </authorList>
    </citation>
    <scope>NUCLEOTIDE SEQUENCE [LARGE SCALE GENOMIC DNA]</scope>
    <source>
        <strain evidence="3">cv. UVA1</strain>
    </source>
</reference>
<accession>A0A5A7RH84</accession>
<protein>
    <submittedName>
        <fullName evidence="2">Histidinol-phosphate aminotransferase</fullName>
    </submittedName>
</protein>
<proteinExistence type="predicted"/>
<name>A0A5A7RH84_STRAF</name>
<gene>
    <name evidence="2" type="ORF">STAS_34194</name>
</gene>
<keyword evidence="2" id="KW-0808">Transferase</keyword>
<comment type="caution">
    <text evidence="2">The sequence shown here is derived from an EMBL/GenBank/DDBJ whole genome shotgun (WGS) entry which is preliminary data.</text>
</comment>
<organism evidence="2 3">
    <name type="scientific">Striga asiatica</name>
    <name type="common">Asiatic witchweed</name>
    <name type="synonym">Buchnera asiatica</name>
    <dbReference type="NCBI Taxonomy" id="4170"/>
    <lineage>
        <taxon>Eukaryota</taxon>
        <taxon>Viridiplantae</taxon>
        <taxon>Streptophyta</taxon>
        <taxon>Embryophyta</taxon>
        <taxon>Tracheophyta</taxon>
        <taxon>Spermatophyta</taxon>
        <taxon>Magnoliopsida</taxon>
        <taxon>eudicotyledons</taxon>
        <taxon>Gunneridae</taxon>
        <taxon>Pentapetalae</taxon>
        <taxon>asterids</taxon>
        <taxon>lamiids</taxon>
        <taxon>Lamiales</taxon>
        <taxon>Orobanchaceae</taxon>
        <taxon>Buchnereae</taxon>
        <taxon>Striga</taxon>
    </lineage>
</organism>
<feature type="compositionally biased region" description="Basic and acidic residues" evidence="1">
    <location>
        <begin position="15"/>
        <end position="30"/>
    </location>
</feature>
<feature type="region of interest" description="Disordered" evidence="1">
    <location>
        <begin position="1"/>
        <end position="30"/>
    </location>
</feature>
<evidence type="ECO:0000313" key="3">
    <source>
        <dbReference type="Proteomes" id="UP000325081"/>
    </source>
</evidence>
<evidence type="ECO:0000313" key="2">
    <source>
        <dbReference type="EMBL" id="GER56468.1"/>
    </source>
</evidence>
<keyword evidence="3" id="KW-1185">Reference proteome</keyword>
<dbReference type="EMBL" id="BKCP01012736">
    <property type="protein sequence ID" value="GER56468.1"/>
    <property type="molecule type" value="Genomic_DNA"/>
</dbReference>
<dbReference type="AlphaFoldDB" id="A0A5A7RH84"/>
<keyword evidence="2" id="KW-0032">Aminotransferase</keyword>
<dbReference type="Proteomes" id="UP000325081">
    <property type="component" value="Unassembled WGS sequence"/>
</dbReference>
<sequence length="108" mass="12223">MSRHSKKPTVEAYEGAEKETEREPQKEPVGMDKDLIKQWVEEGVSNCLKELMPAIVEQTLSQVVPIAINRAFDENFKRLDDYVISRVGDKTRGVESQSTPNFGHGVTF</sequence>